<dbReference type="NCBIfam" id="TIGR04494">
    <property type="entry name" value="c550_PedF"/>
    <property type="match status" value="1"/>
</dbReference>
<dbReference type="InterPro" id="IPR030991">
    <property type="entry name" value="c550_proteobact"/>
</dbReference>
<evidence type="ECO:0000256" key="5">
    <source>
        <dbReference type="SAM" id="SignalP"/>
    </source>
</evidence>
<accession>A0ABW3WGX3</accession>
<evidence type="ECO:0000256" key="1">
    <source>
        <dbReference type="ARBA" id="ARBA00022617"/>
    </source>
</evidence>
<dbReference type="InterPro" id="IPR036909">
    <property type="entry name" value="Cyt_c-like_dom_sf"/>
</dbReference>
<dbReference type="InterPro" id="IPR009056">
    <property type="entry name" value="Cyt_c-like_dom"/>
</dbReference>
<keyword evidence="3 4" id="KW-0408">Iron</keyword>
<evidence type="ECO:0000313" key="7">
    <source>
        <dbReference type="EMBL" id="MFD1264485.1"/>
    </source>
</evidence>
<evidence type="ECO:0000313" key="8">
    <source>
        <dbReference type="Proteomes" id="UP001597158"/>
    </source>
</evidence>
<evidence type="ECO:0000256" key="3">
    <source>
        <dbReference type="ARBA" id="ARBA00023004"/>
    </source>
</evidence>
<evidence type="ECO:0000259" key="6">
    <source>
        <dbReference type="PROSITE" id="PS51007"/>
    </source>
</evidence>
<feature type="domain" description="Cytochrome c" evidence="6">
    <location>
        <begin position="64"/>
        <end position="146"/>
    </location>
</feature>
<evidence type="ECO:0000256" key="2">
    <source>
        <dbReference type="ARBA" id="ARBA00022723"/>
    </source>
</evidence>
<dbReference type="SUPFAM" id="SSF46626">
    <property type="entry name" value="Cytochrome c"/>
    <property type="match status" value="1"/>
</dbReference>
<dbReference type="Pfam" id="PF13442">
    <property type="entry name" value="Cytochrome_CBB3"/>
    <property type="match status" value="1"/>
</dbReference>
<dbReference type="PROSITE" id="PS51007">
    <property type="entry name" value="CYTC"/>
    <property type="match status" value="1"/>
</dbReference>
<dbReference type="Gene3D" id="1.10.760.10">
    <property type="entry name" value="Cytochrome c-like domain"/>
    <property type="match status" value="1"/>
</dbReference>
<organism evidence="7 8">
    <name type="scientific">Thauera mechernichensis</name>
    <dbReference type="NCBI Taxonomy" id="82788"/>
    <lineage>
        <taxon>Bacteria</taxon>
        <taxon>Pseudomonadati</taxon>
        <taxon>Pseudomonadota</taxon>
        <taxon>Betaproteobacteria</taxon>
        <taxon>Rhodocyclales</taxon>
        <taxon>Zoogloeaceae</taxon>
        <taxon>Thauera</taxon>
    </lineage>
</organism>
<keyword evidence="8" id="KW-1185">Reference proteome</keyword>
<feature type="signal peptide" evidence="5">
    <location>
        <begin position="1"/>
        <end position="32"/>
    </location>
</feature>
<feature type="chain" id="PRO_5046047251" evidence="5">
    <location>
        <begin position="33"/>
        <end position="149"/>
    </location>
</feature>
<evidence type="ECO:0000256" key="4">
    <source>
        <dbReference type="PROSITE-ProRule" id="PRU00433"/>
    </source>
</evidence>
<keyword evidence="2 4" id="KW-0479">Metal-binding</keyword>
<comment type="caution">
    <text evidence="7">The sequence shown here is derived from an EMBL/GenBank/DDBJ whole genome shotgun (WGS) entry which is preliminary data.</text>
</comment>
<dbReference type="Proteomes" id="UP001597158">
    <property type="component" value="Unassembled WGS sequence"/>
</dbReference>
<sequence length="149" mass="16337">MKTRTLKETLINRFALGAASLGIVAAATLAHAHGDVVPQAVDTSSLPQLGEQWVEKNPYRGNADAIRIGDSAFNQNCARCHGLGAVSGGIAPDLRYLEHDDYMDEFYIGKVRNGVTRNGAVYMPPFEGILSQEAMWAIRAWLETVYEQQ</sequence>
<proteinExistence type="predicted"/>
<keyword evidence="1 4" id="KW-0349">Heme</keyword>
<gene>
    <name evidence="7" type="primary">pedF</name>
    <name evidence="7" type="ORF">ACFQ4M_12930</name>
</gene>
<dbReference type="RefSeq" id="WP_002923553.1">
    <property type="nucleotide sequence ID" value="NZ_JARQZE010000002.1"/>
</dbReference>
<dbReference type="EMBL" id="JBHTMC010000024">
    <property type="protein sequence ID" value="MFD1264485.1"/>
    <property type="molecule type" value="Genomic_DNA"/>
</dbReference>
<protein>
    <submittedName>
        <fullName evidence="7">Cytochrome c-550 PedF</fullName>
    </submittedName>
</protein>
<keyword evidence="5" id="KW-0732">Signal</keyword>
<name>A0ABW3WGX3_9RHOO</name>
<reference evidence="8" key="1">
    <citation type="journal article" date="2019" name="Int. J. Syst. Evol. Microbiol.">
        <title>The Global Catalogue of Microorganisms (GCM) 10K type strain sequencing project: providing services to taxonomists for standard genome sequencing and annotation.</title>
        <authorList>
            <consortium name="The Broad Institute Genomics Platform"/>
            <consortium name="The Broad Institute Genome Sequencing Center for Infectious Disease"/>
            <person name="Wu L."/>
            <person name="Ma J."/>
        </authorList>
    </citation>
    <scope>NUCLEOTIDE SEQUENCE [LARGE SCALE GENOMIC DNA]</scope>
    <source>
        <strain evidence="8">CCUG 48884</strain>
    </source>
</reference>